<dbReference type="InterPro" id="IPR011990">
    <property type="entry name" value="TPR-like_helical_dom_sf"/>
</dbReference>
<dbReference type="EMBL" id="FXLY01000014">
    <property type="protein sequence ID" value="SMN22788.1"/>
    <property type="molecule type" value="Genomic_DNA"/>
</dbReference>
<dbReference type="Gene3D" id="1.25.40.10">
    <property type="entry name" value="Tetratricopeptide repeat domain"/>
    <property type="match status" value="1"/>
</dbReference>
<reference evidence="3 4" key="1">
    <citation type="submission" date="2017-04" db="EMBL/GenBank/DDBJ databases">
        <authorList>
            <person name="Afonso C.L."/>
            <person name="Miller P.J."/>
            <person name="Scott M.A."/>
            <person name="Spackman E."/>
            <person name="Goraichik I."/>
            <person name="Dimitrov K.M."/>
            <person name="Suarez D.L."/>
            <person name="Swayne D.E."/>
        </authorList>
    </citation>
    <scope>NUCLEOTIDE SEQUENCE [LARGE SCALE GENOMIC DNA]</scope>
</reference>
<dbReference type="GO" id="GO:0070034">
    <property type="term" value="F:telomerase RNA binding"/>
    <property type="evidence" value="ECO:0007669"/>
    <property type="project" value="TreeGrafter"/>
</dbReference>
<dbReference type="PANTHER" id="PTHR15696">
    <property type="entry name" value="SMG-7 SUPPRESSOR WITH MORPHOLOGICAL EFFECT ON GENITALIA PROTEIN 7"/>
    <property type="match status" value="1"/>
</dbReference>
<dbReference type="InterPro" id="IPR018834">
    <property type="entry name" value="DNA/RNA-bd_Est1-type"/>
</dbReference>
<dbReference type="AlphaFoldDB" id="A0A1X7RAU4"/>
<protein>
    <submittedName>
        <fullName evidence="3">Similar to Saccharomyces cerevisiae YDR206W EBS1 Protein involved in inhibition of translation and nonsense-mediated decay</fullName>
    </submittedName>
</protein>
<feature type="domain" description="Telomerase activating protein Est1-like N-terminal" evidence="2">
    <location>
        <begin position="82"/>
        <end position="208"/>
    </location>
</feature>
<dbReference type="InterPro" id="IPR045153">
    <property type="entry name" value="Est1/Ebs1-like"/>
</dbReference>
<dbReference type="GO" id="GO:0042162">
    <property type="term" value="F:telomeric DNA binding"/>
    <property type="evidence" value="ECO:0007669"/>
    <property type="project" value="TreeGrafter"/>
</dbReference>
<dbReference type="InterPro" id="IPR019458">
    <property type="entry name" value="Est1-like_N"/>
</dbReference>
<name>A0A1X7RAU4_9SACH</name>
<dbReference type="SUPFAM" id="SSF48452">
    <property type="entry name" value="TPR-like"/>
    <property type="match status" value="1"/>
</dbReference>
<feature type="domain" description="DNA/RNA-binding" evidence="1">
    <location>
        <begin position="223"/>
        <end position="489"/>
    </location>
</feature>
<organism evidence="3 4">
    <name type="scientific">Maudiozyma saulgeensis</name>
    <dbReference type="NCBI Taxonomy" id="1789683"/>
    <lineage>
        <taxon>Eukaryota</taxon>
        <taxon>Fungi</taxon>
        <taxon>Dikarya</taxon>
        <taxon>Ascomycota</taxon>
        <taxon>Saccharomycotina</taxon>
        <taxon>Saccharomycetes</taxon>
        <taxon>Saccharomycetales</taxon>
        <taxon>Saccharomycetaceae</taxon>
        <taxon>Maudiozyma</taxon>
    </lineage>
</organism>
<dbReference type="OrthoDB" id="69928at2759"/>
<evidence type="ECO:0000313" key="4">
    <source>
        <dbReference type="Proteomes" id="UP000196158"/>
    </source>
</evidence>
<sequence>MVSKPNVSETKRAIDKYHNEVTRLTCGDLFMREDYNTSIKIVRDIHTDIYKVFSEESLIYFVNMDDFSQDDDTYLGDQLNSILDEIWSKIQKPLFIWFQAWKQSLPKERKGQRKVFVERRKLLYRLKRLFKIMHRFYYAIIEKFVIDFNIGGLIPTQIIQELNIDVSFKIDNPTNVLQIDQTRSAILTETIYQCIFYIGKIHYWQVLLETREKNISIGKFHKSKRYLEMASLLLPSYGKTYSQISLLYLKSNNAFMALYYSIRGLGARIRHKHSMLIFKSILSERVIDKSLDDTDEIRRMKIEEAFLLILKYYFYNNHSKTIIVNKINHFFFTDDKLSEGPNKDGTIFKMIIILAGCLHERMPKDGTRMKSFDVSTLTEKQKRYLNWSFDFASKIFGSIIVRNCKEKFSSETGSLGTLRFIMCWIKSNKPLLQYTHRNEGICKILAESVNTLHNYDIFGINVYAEHRPERPYLFPEDILVRELSYIRYRLSDFNDKNIFEHKDILNQLFDGPRESTKLSAYSENLSRLTAIILSIIKFLTNNKLGIKWNLECKKFEFDSTTFEPIKKEREIISLDEVVDSYQRKIHGSNGKMKQVIDINTLINELSPRRKKQREQRVQDVSPRRLKFEDELTPQVQGSTGEKIIHNGIDLIQDQLLSSDEDDAGNLVVSVEESLLSSLINDGDAPSLDERDKYFDMEASSILDMDNLINEL</sequence>
<accession>A0A1X7RAU4</accession>
<evidence type="ECO:0000313" key="3">
    <source>
        <dbReference type="EMBL" id="SMN22788.1"/>
    </source>
</evidence>
<dbReference type="GO" id="GO:0000184">
    <property type="term" value="P:nuclear-transcribed mRNA catabolic process, nonsense-mediated decay"/>
    <property type="evidence" value="ECO:0007669"/>
    <property type="project" value="TreeGrafter"/>
</dbReference>
<gene>
    <name evidence="3" type="ORF">KASA_0E00319G</name>
</gene>
<keyword evidence="4" id="KW-1185">Reference proteome</keyword>
<dbReference type="Pfam" id="PF10374">
    <property type="entry name" value="EST1"/>
    <property type="match status" value="1"/>
</dbReference>
<dbReference type="Pfam" id="PF10373">
    <property type="entry name" value="EST1_DNA_bind"/>
    <property type="match status" value="1"/>
</dbReference>
<dbReference type="Proteomes" id="UP000196158">
    <property type="component" value="Unassembled WGS sequence"/>
</dbReference>
<proteinExistence type="predicted"/>
<dbReference type="GO" id="GO:0005697">
    <property type="term" value="C:telomerase holoenzyme complex"/>
    <property type="evidence" value="ECO:0007669"/>
    <property type="project" value="TreeGrafter"/>
</dbReference>
<evidence type="ECO:0000259" key="1">
    <source>
        <dbReference type="Pfam" id="PF10373"/>
    </source>
</evidence>
<dbReference type="STRING" id="1789683.A0A1X7RAU4"/>
<evidence type="ECO:0000259" key="2">
    <source>
        <dbReference type="Pfam" id="PF10374"/>
    </source>
</evidence>
<dbReference type="PANTHER" id="PTHR15696:SF37">
    <property type="entry name" value="NONSENSE-MEDIATED MRNA DECAY FACTOR EBS1-RELATED"/>
    <property type="match status" value="1"/>
</dbReference>